<keyword evidence="4" id="KW-0788">Thiol protease</keyword>
<keyword evidence="7" id="KW-1185">Reference proteome</keyword>
<proteinExistence type="inferred from homology"/>
<keyword evidence="2" id="KW-0645">Protease</keyword>
<dbReference type="Gene3D" id="3.90.1720.10">
    <property type="entry name" value="endopeptidase domain like (from Nostoc punctiforme)"/>
    <property type="match status" value="1"/>
</dbReference>
<dbReference type="Proteomes" id="UP000218267">
    <property type="component" value="Chromosome"/>
</dbReference>
<dbReference type="InterPro" id="IPR051202">
    <property type="entry name" value="Peptidase_C40"/>
</dbReference>
<dbReference type="Pfam" id="PF18348">
    <property type="entry name" value="SH3_16"/>
    <property type="match status" value="1"/>
</dbReference>
<dbReference type="Pfam" id="PF00877">
    <property type="entry name" value="NLPC_P60"/>
    <property type="match status" value="1"/>
</dbReference>
<dbReference type="PROSITE" id="PS51257">
    <property type="entry name" value="PROKAR_LIPOPROTEIN"/>
    <property type="match status" value="1"/>
</dbReference>
<dbReference type="KEGG" id="mbas:ALGA_2170"/>
<evidence type="ECO:0000256" key="3">
    <source>
        <dbReference type="ARBA" id="ARBA00022801"/>
    </source>
</evidence>
<evidence type="ECO:0000313" key="7">
    <source>
        <dbReference type="Proteomes" id="UP000218267"/>
    </source>
</evidence>
<dbReference type="SUPFAM" id="SSF54001">
    <property type="entry name" value="Cysteine proteinases"/>
    <property type="match status" value="1"/>
</dbReference>
<protein>
    <recommendedName>
        <fullName evidence="5">NlpC/P60 domain-containing protein</fullName>
    </recommendedName>
</protein>
<sequence length="391" mass="43911">MRNKIWLVIIFIGFACSNNSDLLQQASQISQTVKLQIAPDGREAIFDPAFSISKDNGLVVSGETSLSEAKLALFSALEVLKVHLVDSLVLLPEKKLGDKNWGVINLSVVNLRAYPKHSAELVSQSIMGTPVRLLKEEDGWYQIQTPDRYIAWVDRAAIAQKTEGEMEQWRNSKRIIFIPDFEVVKDPGQNEVVTDLVAGSILEVEKENKDSYDLALPDGRRIQVEKSNCEVFSDWKNRELEDIALLTKTAKQFIGRPYLWGGTSVKGVDCSGFVKSVYFINGIILARDASLQFLHGDTISPGHGFSELAEGDLVFFGRAKTDEKPMKVTHVGMYMNHGEYIHSSGRVRINSFDPEAENYNNYRSITWLGGRRVLSRIGESGIVRVSEHPWY</sequence>
<name>A0A1Y1CJE4_9BACT</name>
<dbReference type="PROSITE" id="PS51935">
    <property type="entry name" value="NLPC_P60"/>
    <property type="match status" value="1"/>
</dbReference>
<reference evidence="6 7" key="1">
    <citation type="journal article" date="2018" name="Mar. Genomics">
        <title>Complete genome sequence of Marinifilaceae bacterium strain SPP2, isolated from the Antarctic marine sediment.</title>
        <authorList>
            <person name="Watanabe M."/>
            <person name="Kojima H."/>
            <person name="Fukui M."/>
        </authorList>
    </citation>
    <scope>NUCLEOTIDE SEQUENCE [LARGE SCALE GENOMIC DNA]</scope>
    <source>
        <strain evidence="6 7">SPP2</strain>
    </source>
</reference>
<feature type="domain" description="NlpC/P60" evidence="5">
    <location>
        <begin position="240"/>
        <end position="374"/>
    </location>
</feature>
<dbReference type="OrthoDB" id="9813368at2"/>
<keyword evidence="3" id="KW-0378">Hydrolase</keyword>
<dbReference type="InterPro" id="IPR038765">
    <property type="entry name" value="Papain-like_cys_pep_sf"/>
</dbReference>
<evidence type="ECO:0000256" key="1">
    <source>
        <dbReference type="ARBA" id="ARBA00007074"/>
    </source>
</evidence>
<evidence type="ECO:0000313" key="6">
    <source>
        <dbReference type="EMBL" id="BAX80508.1"/>
    </source>
</evidence>
<evidence type="ECO:0000256" key="2">
    <source>
        <dbReference type="ARBA" id="ARBA00022670"/>
    </source>
</evidence>
<dbReference type="InterPro" id="IPR000064">
    <property type="entry name" value="NLP_P60_dom"/>
</dbReference>
<accession>A0A1Y1CJE4</accession>
<dbReference type="PANTHER" id="PTHR47053">
    <property type="entry name" value="MUREIN DD-ENDOPEPTIDASE MEPH-RELATED"/>
    <property type="match status" value="1"/>
</dbReference>
<reference evidence="7" key="2">
    <citation type="journal article" date="2020" name="Antonie Van Leeuwenhoek">
        <title>Labilibaculum antarcticum sp. nov., a novel facultative anaerobic, psychrotorelant bacterium isolated from marine sediment of Antarctica.</title>
        <authorList>
            <person name="Watanabe M."/>
            <person name="Kojima H."/>
            <person name="Fukui M."/>
        </authorList>
    </citation>
    <scope>NUCLEOTIDE SEQUENCE [LARGE SCALE GENOMIC DNA]</scope>
    <source>
        <strain evidence="7">SPP2</strain>
    </source>
</reference>
<dbReference type="RefSeq" id="WP_096429356.1">
    <property type="nucleotide sequence ID" value="NZ_AP018042.1"/>
</dbReference>
<gene>
    <name evidence="6" type="ORF">ALGA_2170</name>
</gene>
<dbReference type="GO" id="GO:0006508">
    <property type="term" value="P:proteolysis"/>
    <property type="evidence" value="ECO:0007669"/>
    <property type="project" value="UniProtKB-KW"/>
</dbReference>
<dbReference type="Gene3D" id="2.30.30.40">
    <property type="entry name" value="SH3 Domains"/>
    <property type="match status" value="2"/>
</dbReference>
<comment type="similarity">
    <text evidence="1">Belongs to the peptidase C40 family.</text>
</comment>
<dbReference type="PANTHER" id="PTHR47053:SF1">
    <property type="entry name" value="MUREIN DD-ENDOPEPTIDASE MEPH-RELATED"/>
    <property type="match status" value="1"/>
</dbReference>
<organism evidence="6 7">
    <name type="scientific">Labilibaculum antarcticum</name>
    <dbReference type="NCBI Taxonomy" id="1717717"/>
    <lineage>
        <taxon>Bacteria</taxon>
        <taxon>Pseudomonadati</taxon>
        <taxon>Bacteroidota</taxon>
        <taxon>Bacteroidia</taxon>
        <taxon>Marinilabiliales</taxon>
        <taxon>Marinifilaceae</taxon>
        <taxon>Labilibaculum</taxon>
    </lineage>
</organism>
<evidence type="ECO:0000259" key="5">
    <source>
        <dbReference type="PROSITE" id="PS51935"/>
    </source>
</evidence>
<dbReference type="AlphaFoldDB" id="A0A1Y1CJE4"/>
<dbReference type="InterPro" id="IPR041382">
    <property type="entry name" value="SH3_16"/>
</dbReference>
<evidence type="ECO:0000256" key="4">
    <source>
        <dbReference type="ARBA" id="ARBA00022807"/>
    </source>
</evidence>
<dbReference type="GO" id="GO:0008234">
    <property type="term" value="F:cysteine-type peptidase activity"/>
    <property type="evidence" value="ECO:0007669"/>
    <property type="project" value="UniProtKB-KW"/>
</dbReference>
<dbReference type="EMBL" id="AP018042">
    <property type="protein sequence ID" value="BAX80508.1"/>
    <property type="molecule type" value="Genomic_DNA"/>
</dbReference>